<feature type="compositionally biased region" description="Gly residues" evidence="1">
    <location>
        <begin position="337"/>
        <end position="352"/>
    </location>
</feature>
<proteinExistence type="predicted"/>
<dbReference type="EMBL" id="CP092109">
    <property type="protein sequence ID" value="UWZ78247.1"/>
    <property type="molecule type" value="Genomic_DNA"/>
</dbReference>
<feature type="compositionally biased region" description="Basic and acidic residues" evidence="1">
    <location>
        <begin position="310"/>
        <end position="325"/>
    </location>
</feature>
<organism evidence="3 4">
    <name type="scientific">Geoalkalibacter halelectricus</name>
    <dbReference type="NCBI Taxonomy" id="2847045"/>
    <lineage>
        <taxon>Bacteria</taxon>
        <taxon>Pseudomonadati</taxon>
        <taxon>Thermodesulfobacteriota</taxon>
        <taxon>Desulfuromonadia</taxon>
        <taxon>Desulfuromonadales</taxon>
        <taxon>Geoalkalibacteraceae</taxon>
        <taxon>Geoalkalibacter</taxon>
    </lineage>
</organism>
<feature type="compositionally biased region" description="Basic and acidic residues" evidence="1">
    <location>
        <begin position="287"/>
        <end position="297"/>
    </location>
</feature>
<feature type="compositionally biased region" description="Basic and acidic residues" evidence="1">
    <location>
        <begin position="207"/>
        <end position="241"/>
    </location>
</feature>
<evidence type="ECO:0000259" key="2">
    <source>
        <dbReference type="Pfam" id="PF16998"/>
    </source>
</evidence>
<dbReference type="Pfam" id="PF16998">
    <property type="entry name" value="17kDa_Anti_2"/>
    <property type="match status" value="1"/>
</dbReference>
<gene>
    <name evidence="3" type="ORF">L9S41_11125</name>
</gene>
<dbReference type="InterPro" id="IPR032635">
    <property type="entry name" value="Anti_2"/>
</dbReference>
<reference evidence="3" key="1">
    <citation type="journal article" date="2022" name="Environ. Microbiol.">
        <title>Geoalkalibacter halelectricus SAP #1 sp. nov. possessing extracellular electron transfer and mineral#reducing capabilities from a haloalkaline environment.</title>
        <authorList>
            <person name="Yadav S."/>
            <person name="Singh R."/>
            <person name="Sundharam S.S."/>
            <person name="Chaudhary S."/>
            <person name="Krishnamurthi S."/>
            <person name="Patil S.A."/>
        </authorList>
    </citation>
    <scope>NUCLEOTIDE SEQUENCE</scope>
    <source>
        <strain evidence="3">SAP-1</strain>
    </source>
</reference>
<name>A0ABY5ZJT5_9BACT</name>
<feature type="region of interest" description="Disordered" evidence="1">
    <location>
        <begin position="186"/>
        <end position="352"/>
    </location>
</feature>
<protein>
    <recommendedName>
        <fullName evidence="2">Surface antigen domain-containing protein</fullName>
    </recommendedName>
</protein>
<evidence type="ECO:0000256" key="1">
    <source>
        <dbReference type="SAM" id="MobiDB-lite"/>
    </source>
</evidence>
<feature type="domain" description="Surface antigen" evidence="2">
    <location>
        <begin position="53"/>
        <end position="114"/>
    </location>
</feature>
<sequence>MKRMVLLLVVLVGAMFGYLSAWGQEYGAMLNNTEQQAMAETFQYALEYNRLNEASAWVNPDTGRSGTVVPVRTLPSAGGRYCREFLTTIIVGGAEEQAYGTACREPDGSWVVVSDEMAPESLRVVEKVIERHYYHPYGYRDWYAYHPYYFHPWYHSPRVFFSFNIVHFVGTRRIKAHPFHFHAIQHPGSGKIVRGKPADGIIRSHPGRTERRERVDFRDRRHERRERVDFRDQRHERRRSVDSTLRSGGPARSDRHFRSHPGGRDVRRGSDERLMRPRSGRSGTRSVEGRRDRRGFSGDRGVQTRGGRGGSREFHQRREFRDRSGFEGSRPARGGQLRQGGRGDGGGRSGRR</sequence>
<keyword evidence="4" id="KW-1185">Reference proteome</keyword>
<evidence type="ECO:0000313" key="3">
    <source>
        <dbReference type="EMBL" id="UWZ78247.1"/>
    </source>
</evidence>
<dbReference type="RefSeq" id="WP_260746596.1">
    <property type="nucleotide sequence ID" value="NZ_CP092109.1"/>
</dbReference>
<dbReference type="Proteomes" id="UP001060414">
    <property type="component" value="Chromosome"/>
</dbReference>
<feature type="compositionally biased region" description="Basic and acidic residues" evidence="1">
    <location>
        <begin position="252"/>
        <end position="275"/>
    </location>
</feature>
<accession>A0ABY5ZJT5</accession>
<evidence type="ECO:0000313" key="4">
    <source>
        <dbReference type="Proteomes" id="UP001060414"/>
    </source>
</evidence>